<sequence length="414" mass="44353">MALRALQATTGRFCSQAVTPLQARAAAQRRSTSASIPTAYAHSQLATVGSSLDFVTRPSQAQTVAAPHRSPPPPTPEPLLAYELVQGALVRYSSGAPSHKVPTAVLVHGILGKRQNMLSFARRLVEGFPNWQVVVVDLRCHGESASHQPPRSQPNTVESAANDVVRLLSALKLFPEMLIGHSFGGKVVLEMTKAWSAAARRVPRPVQVWVLDALPGEVRSGDMGGADRPADLISMLLAMPPVIPSRHWLISQLEAANFSSAVARWAATNLAPLASGAPGLTWAFDLQGIRQMFRSYESTDLWPLLAAPSVGVKYSFVKAERSTFRWGGGDEARIRALGHAVHELPASGHWVHTDNPDGLFDILAPSFGGEVDLHLQRSPGSTPRPSMVAMGVANNIAPSPSALASDRQLQGLMM</sequence>
<dbReference type="Proteomes" id="UP001055712">
    <property type="component" value="Unassembled WGS sequence"/>
</dbReference>
<reference evidence="4" key="1">
    <citation type="journal article" date="2019" name="Plant J.">
        <title>Chlorella vulgaris genome assembly and annotation reveals the molecular basis for metabolic acclimation to high light conditions.</title>
        <authorList>
            <person name="Cecchin M."/>
            <person name="Marcolungo L."/>
            <person name="Rossato M."/>
            <person name="Girolomoni L."/>
            <person name="Cosentino E."/>
            <person name="Cuine S."/>
            <person name="Li-Beisson Y."/>
            <person name="Delledonne M."/>
            <person name="Ballottari M."/>
        </authorList>
    </citation>
    <scope>NUCLEOTIDE SEQUENCE</scope>
    <source>
        <strain evidence="4">211/11P</strain>
    </source>
</reference>
<dbReference type="SUPFAM" id="SSF53474">
    <property type="entry name" value="alpha/beta-Hydrolases"/>
    <property type="match status" value="1"/>
</dbReference>
<dbReference type="PANTHER" id="PTHR43248:SF14">
    <property type="entry name" value="ALPHA_BETA-HYDROLASES SUPERFAMILY PROTEIN"/>
    <property type="match status" value="1"/>
</dbReference>
<dbReference type="InterPro" id="IPR000073">
    <property type="entry name" value="AB_hydrolase_1"/>
</dbReference>
<dbReference type="Gene3D" id="3.40.50.1820">
    <property type="entry name" value="alpha/beta hydrolase"/>
    <property type="match status" value="1"/>
</dbReference>
<dbReference type="GO" id="GO:0016787">
    <property type="term" value="F:hydrolase activity"/>
    <property type="evidence" value="ECO:0007669"/>
    <property type="project" value="UniProtKB-KW"/>
</dbReference>
<comment type="caution">
    <text evidence="4">The sequence shown here is derived from an EMBL/GenBank/DDBJ whole genome shotgun (WGS) entry which is preliminary data.</text>
</comment>
<evidence type="ECO:0000256" key="2">
    <source>
        <dbReference type="ARBA" id="ARBA00022801"/>
    </source>
</evidence>
<keyword evidence="5" id="KW-1185">Reference proteome</keyword>
<dbReference type="AlphaFoldDB" id="A0A9D4TTI2"/>
<dbReference type="Pfam" id="PF12697">
    <property type="entry name" value="Abhydrolase_6"/>
    <property type="match status" value="1"/>
</dbReference>
<reference evidence="4" key="2">
    <citation type="submission" date="2020-11" db="EMBL/GenBank/DDBJ databases">
        <authorList>
            <person name="Cecchin M."/>
            <person name="Marcolungo L."/>
            <person name="Rossato M."/>
            <person name="Girolomoni L."/>
            <person name="Cosentino E."/>
            <person name="Cuine S."/>
            <person name="Li-Beisson Y."/>
            <person name="Delledonne M."/>
            <person name="Ballottari M."/>
        </authorList>
    </citation>
    <scope>NUCLEOTIDE SEQUENCE</scope>
    <source>
        <strain evidence="4">211/11P</strain>
        <tissue evidence="4">Whole cell</tissue>
    </source>
</reference>
<proteinExistence type="inferred from homology"/>
<accession>A0A9D4TTI2</accession>
<evidence type="ECO:0000256" key="1">
    <source>
        <dbReference type="ARBA" id="ARBA00010088"/>
    </source>
</evidence>
<evidence type="ECO:0000313" key="4">
    <source>
        <dbReference type="EMBL" id="KAI3434441.1"/>
    </source>
</evidence>
<evidence type="ECO:0000259" key="3">
    <source>
        <dbReference type="Pfam" id="PF12697"/>
    </source>
</evidence>
<name>A0A9D4TTI2_CHLVU</name>
<dbReference type="PANTHER" id="PTHR43248">
    <property type="entry name" value="2-SUCCINYL-6-HYDROXY-2,4-CYCLOHEXADIENE-1-CARBOXYLATE SYNTHASE"/>
    <property type="match status" value="1"/>
</dbReference>
<dbReference type="OrthoDB" id="8119704at2759"/>
<feature type="domain" description="AB hydrolase-1" evidence="3">
    <location>
        <begin position="105"/>
        <end position="361"/>
    </location>
</feature>
<keyword evidence="2" id="KW-0378">Hydrolase</keyword>
<protein>
    <recommendedName>
        <fullName evidence="3">AB hydrolase-1 domain-containing protein</fullName>
    </recommendedName>
</protein>
<organism evidence="4 5">
    <name type="scientific">Chlorella vulgaris</name>
    <name type="common">Green alga</name>
    <dbReference type="NCBI Taxonomy" id="3077"/>
    <lineage>
        <taxon>Eukaryota</taxon>
        <taxon>Viridiplantae</taxon>
        <taxon>Chlorophyta</taxon>
        <taxon>core chlorophytes</taxon>
        <taxon>Trebouxiophyceae</taxon>
        <taxon>Chlorellales</taxon>
        <taxon>Chlorellaceae</taxon>
        <taxon>Chlorella clade</taxon>
        <taxon>Chlorella</taxon>
    </lineage>
</organism>
<dbReference type="InterPro" id="IPR029058">
    <property type="entry name" value="AB_hydrolase_fold"/>
</dbReference>
<evidence type="ECO:0000313" key="5">
    <source>
        <dbReference type="Proteomes" id="UP001055712"/>
    </source>
</evidence>
<dbReference type="InterPro" id="IPR051601">
    <property type="entry name" value="Serine_prot/Carboxylest_S33"/>
</dbReference>
<dbReference type="EMBL" id="SIDB01000003">
    <property type="protein sequence ID" value="KAI3434441.1"/>
    <property type="molecule type" value="Genomic_DNA"/>
</dbReference>
<comment type="similarity">
    <text evidence="1">Belongs to the peptidase S33 family.</text>
</comment>
<gene>
    <name evidence="4" type="ORF">D9Q98_002518</name>
</gene>